<dbReference type="NCBIfam" id="TIGR03804">
    <property type="entry name" value="para_beta_helix"/>
    <property type="match status" value="1"/>
</dbReference>
<protein>
    <submittedName>
        <fullName evidence="6">Nitrous oxide reductase family maturation protein NosD</fullName>
    </submittedName>
</protein>
<reference evidence="6 7" key="1">
    <citation type="submission" date="2019-12" db="EMBL/GenBank/DDBJ databases">
        <authorList>
            <person name="Dong K."/>
        </authorList>
    </citation>
    <scope>NUCLEOTIDE SEQUENCE [LARGE SCALE GENOMIC DNA]</scope>
    <source>
        <strain evidence="6 7">JCM 31225</strain>
    </source>
</reference>
<comment type="caution">
    <text evidence="6">The sequence shown here is derived from an EMBL/GenBank/DDBJ whole genome shotgun (WGS) entry which is preliminary data.</text>
</comment>
<organism evidence="6 7">
    <name type="scientific">Sphingobacterium humi</name>
    <dbReference type="NCBI Taxonomy" id="1796905"/>
    <lineage>
        <taxon>Bacteria</taxon>
        <taxon>Pseudomonadati</taxon>
        <taxon>Bacteroidota</taxon>
        <taxon>Sphingobacteriia</taxon>
        <taxon>Sphingobacteriales</taxon>
        <taxon>Sphingobacteriaceae</taxon>
        <taxon>Sphingobacterium</taxon>
    </lineage>
</organism>
<dbReference type="Pfam" id="PF05048">
    <property type="entry name" value="NosD"/>
    <property type="match status" value="1"/>
</dbReference>
<comment type="pathway">
    <text evidence="1">Protein modification; protein ubiquitination.</text>
</comment>
<dbReference type="OrthoDB" id="9767990at2"/>
<evidence type="ECO:0000313" key="7">
    <source>
        <dbReference type="Proteomes" id="UP000435036"/>
    </source>
</evidence>
<dbReference type="InterPro" id="IPR012334">
    <property type="entry name" value="Pectin_lyas_fold"/>
</dbReference>
<dbReference type="NCBIfam" id="TIGR04247">
    <property type="entry name" value="NosD_copper_fam"/>
    <property type="match status" value="1"/>
</dbReference>
<dbReference type="SUPFAM" id="SSF51126">
    <property type="entry name" value="Pectin lyase-like"/>
    <property type="match status" value="1"/>
</dbReference>
<proteinExistence type="predicted"/>
<dbReference type="InterPro" id="IPR011050">
    <property type="entry name" value="Pectin_lyase_fold/virulence"/>
</dbReference>
<evidence type="ECO:0000256" key="3">
    <source>
        <dbReference type="ARBA" id="ARBA00022786"/>
    </source>
</evidence>
<dbReference type="Gene3D" id="2.160.20.10">
    <property type="entry name" value="Single-stranded right-handed beta-helix, Pectin lyase-like"/>
    <property type="match status" value="1"/>
</dbReference>
<dbReference type="InterPro" id="IPR006626">
    <property type="entry name" value="PbH1"/>
</dbReference>
<keyword evidence="4" id="KW-0732">Signal</keyword>
<evidence type="ECO:0000256" key="2">
    <source>
        <dbReference type="ARBA" id="ARBA00022737"/>
    </source>
</evidence>
<feature type="domain" description="Periplasmic copper-binding protein NosD beta helix" evidence="5">
    <location>
        <begin position="163"/>
        <end position="348"/>
    </location>
</feature>
<evidence type="ECO:0000313" key="6">
    <source>
        <dbReference type="EMBL" id="MVZ61091.1"/>
    </source>
</evidence>
<accession>A0A6N8KXW8</accession>
<gene>
    <name evidence="6" type="primary">nosD</name>
    <name evidence="6" type="ORF">GQF63_03550</name>
</gene>
<evidence type="ECO:0000256" key="4">
    <source>
        <dbReference type="SAM" id="SignalP"/>
    </source>
</evidence>
<dbReference type="PANTHER" id="PTHR22990:SF15">
    <property type="entry name" value="F-BOX ONLY PROTEIN 10"/>
    <property type="match status" value="1"/>
</dbReference>
<dbReference type="EMBL" id="WSQA01000002">
    <property type="protein sequence ID" value="MVZ61091.1"/>
    <property type="molecule type" value="Genomic_DNA"/>
</dbReference>
<evidence type="ECO:0000256" key="1">
    <source>
        <dbReference type="ARBA" id="ARBA00004906"/>
    </source>
</evidence>
<keyword evidence="2" id="KW-0677">Repeat</keyword>
<feature type="signal peptide" evidence="4">
    <location>
        <begin position="1"/>
        <end position="24"/>
    </location>
</feature>
<dbReference type="Proteomes" id="UP000435036">
    <property type="component" value="Unassembled WGS sequence"/>
</dbReference>
<sequence>MRRYFFHLFSSIMCLLVSSGMTYAATITVGKDRPIQSINKAIQMAQDGDSILVEAGYYDEGNIRVDKKLAIIGINKPVIDGKKKTEPFSIRSPYVLIQGFVIKSSGHSAMNDIAGVKIYNTHHVTVKDNVLEDNFFGIYAQNSKHCQFINNKLQAYGKAEQLIGNGIHGWKSDSLTIQGNIIKGHRDGIYLEFVTHTQVENNLSDSNLRYGLHFMFSHDNSYIHNTFRANGAGVAVMYTNRVTMKHNVFEENWGDAAYGLLLKDISDSEITNNRFDRNTTAIFMEGSNRCHLEHNEFMGNGWALKVQASCMDNTFFHNNFFQNTFDVATNGSLSLNTFKKNYWDKYEGYDIDRDGVGDIPYRPVSLFSMLVERYPTAMILFRSFMVTLFDRTERLIPSLTPESLKDDQPLMKSVKV</sequence>
<dbReference type="AlphaFoldDB" id="A0A6N8KXW8"/>
<evidence type="ECO:0000259" key="5">
    <source>
        <dbReference type="Pfam" id="PF05048"/>
    </source>
</evidence>
<feature type="chain" id="PRO_5027030109" evidence="4">
    <location>
        <begin position="25"/>
        <end position="416"/>
    </location>
</feature>
<dbReference type="InterPro" id="IPR022441">
    <property type="entry name" value="Para_beta_helix_rpt-2"/>
</dbReference>
<dbReference type="InterPro" id="IPR051550">
    <property type="entry name" value="SCF-Subunits/Alg-Epimerases"/>
</dbReference>
<dbReference type="InterPro" id="IPR007742">
    <property type="entry name" value="NosD_dom"/>
</dbReference>
<dbReference type="PANTHER" id="PTHR22990">
    <property type="entry name" value="F-BOX ONLY PROTEIN"/>
    <property type="match status" value="1"/>
</dbReference>
<keyword evidence="7" id="KW-1185">Reference proteome</keyword>
<dbReference type="InterPro" id="IPR026464">
    <property type="entry name" value="NosD_copper_fam"/>
</dbReference>
<dbReference type="SMART" id="SM00710">
    <property type="entry name" value="PbH1"/>
    <property type="match status" value="8"/>
</dbReference>
<dbReference type="RefSeq" id="WP_160367737.1">
    <property type="nucleotide sequence ID" value="NZ_WSQA01000002.1"/>
</dbReference>
<keyword evidence="3" id="KW-0833">Ubl conjugation pathway</keyword>
<name>A0A6N8KXW8_9SPHI</name>